<protein>
    <recommendedName>
        <fullName evidence="3">DUF4240 domain-containing protein</fullName>
    </recommendedName>
</protein>
<organism evidence="1 2">
    <name type="scientific">Brachybacterium rhamnosum</name>
    <dbReference type="NCBI Taxonomy" id="173361"/>
    <lineage>
        <taxon>Bacteria</taxon>
        <taxon>Bacillati</taxon>
        <taxon>Actinomycetota</taxon>
        <taxon>Actinomycetes</taxon>
        <taxon>Micrococcales</taxon>
        <taxon>Dermabacteraceae</taxon>
        <taxon>Brachybacterium</taxon>
    </lineage>
</organism>
<accession>A0ABW4PZR0</accession>
<sequence length="183" mass="20818">MNGTRKYLDRGRRVALEGRPYAVDWWDLVGLGLAKGRDGRADDAPFLSEVMWEGVSGLPRFPRPALLDHPFLRPALDRREEETMAYLTEQWSKAWVDPLRRDASEVRELLDRPDCLTAGVGAHYMTGYGASISEGLSTWYTGFCARCMRAVLLRIDLDDPEELWVKAWPFYDQEAEYAAGDAT</sequence>
<evidence type="ECO:0008006" key="3">
    <source>
        <dbReference type="Google" id="ProtNLM"/>
    </source>
</evidence>
<dbReference type="Proteomes" id="UP001597280">
    <property type="component" value="Unassembled WGS sequence"/>
</dbReference>
<dbReference type="RefSeq" id="WP_343905742.1">
    <property type="nucleotide sequence ID" value="NZ_BAAAIS010000003.1"/>
</dbReference>
<gene>
    <name evidence="1" type="ORF">ACFSDA_14735</name>
</gene>
<dbReference type="EMBL" id="JBHUFL010000003">
    <property type="protein sequence ID" value="MFD1836322.1"/>
    <property type="molecule type" value="Genomic_DNA"/>
</dbReference>
<evidence type="ECO:0000313" key="1">
    <source>
        <dbReference type="EMBL" id="MFD1836322.1"/>
    </source>
</evidence>
<evidence type="ECO:0000313" key="2">
    <source>
        <dbReference type="Proteomes" id="UP001597280"/>
    </source>
</evidence>
<reference evidence="2" key="1">
    <citation type="journal article" date="2019" name="Int. J. Syst. Evol. Microbiol.">
        <title>The Global Catalogue of Microorganisms (GCM) 10K type strain sequencing project: providing services to taxonomists for standard genome sequencing and annotation.</title>
        <authorList>
            <consortium name="The Broad Institute Genomics Platform"/>
            <consortium name="The Broad Institute Genome Sequencing Center for Infectious Disease"/>
            <person name="Wu L."/>
            <person name="Ma J."/>
        </authorList>
    </citation>
    <scope>NUCLEOTIDE SEQUENCE [LARGE SCALE GENOMIC DNA]</scope>
    <source>
        <strain evidence="2">JCM 11650</strain>
    </source>
</reference>
<keyword evidence="2" id="KW-1185">Reference proteome</keyword>
<proteinExistence type="predicted"/>
<comment type="caution">
    <text evidence="1">The sequence shown here is derived from an EMBL/GenBank/DDBJ whole genome shotgun (WGS) entry which is preliminary data.</text>
</comment>
<name>A0ABW4PZR0_9MICO</name>